<name>A0A3G2JAV6_9ACTN</name>
<dbReference type="SUPFAM" id="SSF116734">
    <property type="entry name" value="DNA methylase specificity domain"/>
    <property type="match status" value="2"/>
</dbReference>
<protein>
    <submittedName>
        <fullName evidence="3">Restriction endonuclease subunit S</fullName>
    </submittedName>
</protein>
<dbReference type="PANTHER" id="PTHR30408:SF12">
    <property type="entry name" value="TYPE I RESTRICTION ENZYME MJAVIII SPECIFICITY SUBUNIT"/>
    <property type="match status" value="1"/>
</dbReference>
<keyword evidence="3" id="KW-0540">Nuclease</keyword>
<evidence type="ECO:0000256" key="2">
    <source>
        <dbReference type="ARBA" id="ARBA00023125"/>
    </source>
</evidence>
<dbReference type="REBASE" id="276256">
    <property type="entry name" value="S.SspZ022ORF11490P"/>
</dbReference>
<dbReference type="Gene3D" id="3.90.220.20">
    <property type="entry name" value="DNA methylase specificity domains"/>
    <property type="match status" value="2"/>
</dbReference>
<dbReference type="EMBL" id="CP033073">
    <property type="protein sequence ID" value="AYN39436.1"/>
    <property type="molecule type" value="Genomic_DNA"/>
</dbReference>
<evidence type="ECO:0000256" key="1">
    <source>
        <dbReference type="ARBA" id="ARBA00022747"/>
    </source>
</evidence>
<keyword evidence="1" id="KW-0680">Restriction system</keyword>
<keyword evidence="3" id="KW-0378">Hydrolase</keyword>
<reference evidence="3 4" key="1">
    <citation type="submission" date="2018-10" db="EMBL/GenBank/DDBJ databases">
        <title>The genome of Streptomyces dangxiongensis Z022.</title>
        <authorList>
            <person name="Zhang B."/>
        </authorList>
    </citation>
    <scope>NUCLEOTIDE SEQUENCE [LARGE SCALE GENOMIC DNA]</scope>
    <source>
        <strain evidence="3 4">Z022</strain>
    </source>
</reference>
<dbReference type="GO" id="GO:0003677">
    <property type="term" value="F:DNA binding"/>
    <property type="evidence" value="ECO:0007669"/>
    <property type="project" value="UniProtKB-KW"/>
</dbReference>
<dbReference type="AlphaFoldDB" id="A0A3G2JAV6"/>
<sequence length="397" mass="43577">MSAPSAGPGDTTALRVGDALEEFTETLGAAEEPPVLTLTERNGFVRQDERFHKRLATTDVSKYKVIRENDFAFNPYLLWAGALALNSRFESGVISPLYPTFRVRDGYDPAYLRYVLLSGPMIQKYDSIAFGSVPRRRRSSVEDFLGLTLPAVPPEAEQRRIARILDHTDGLRAKRRAAIALLDDVVVAAYQKEFAADRHIARTTLEHVLVDGLSNGLSPATAGNITARVLTLSAVTSGVYRPAESREAEFAKKPSAAQLVAENSFLISRGNGNPELVGVGVVGRPDAEGRPLIFPDTVIGGVIDTRRAVPEFLAVAWRTPDVRAQIRSVARTTNGTYKVNQKGLGAITFPLPDPHDQERFAAEVRQVDTVRRRYQAHLAELDTLFASLQARAFRGDL</sequence>
<keyword evidence="2" id="KW-0238">DNA-binding</keyword>
<dbReference type="GO" id="GO:0009307">
    <property type="term" value="P:DNA restriction-modification system"/>
    <property type="evidence" value="ECO:0007669"/>
    <property type="project" value="UniProtKB-KW"/>
</dbReference>
<keyword evidence="3" id="KW-0255">Endonuclease</keyword>
<evidence type="ECO:0000313" key="4">
    <source>
        <dbReference type="Proteomes" id="UP000268329"/>
    </source>
</evidence>
<dbReference type="PANTHER" id="PTHR30408">
    <property type="entry name" value="TYPE-1 RESTRICTION ENZYME ECOKI SPECIFICITY PROTEIN"/>
    <property type="match status" value="1"/>
</dbReference>
<dbReference type="GO" id="GO:0004519">
    <property type="term" value="F:endonuclease activity"/>
    <property type="evidence" value="ECO:0007669"/>
    <property type="project" value="UniProtKB-KW"/>
</dbReference>
<dbReference type="OrthoDB" id="3197085at2"/>
<dbReference type="Proteomes" id="UP000268329">
    <property type="component" value="Chromosome"/>
</dbReference>
<gene>
    <name evidence="3" type="ORF">D9753_11495</name>
</gene>
<dbReference type="InterPro" id="IPR052021">
    <property type="entry name" value="Type-I_RS_S_subunit"/>
</dbReference>
<proteinExistence type="predicted"/>
<organism evidence="3 4">
    <name type="scientific">Streptomyces dangxiongensis</name>
    <dbReference type="NCBI Taxonomy" id="1442032"/>
    <lineage>
        <taxon>Bacteria</taxon>
        <taxon>Bacillati</taxon>
        <taxon>Actinomycetota</taxon>
        <taxon>Actinomycetes</taxon>
        <taxon>Kitasatosporales</taxon>
        <taxon>Streptomycetaceae</taxon>
        <taxon>Streptomyces</taxon>
    </lineage>
</organism>
<dbReference type="InterPro" id="IPR044946">
    <property type="entry name" value="Restrct_endonuc_typeI_TRD_sf"/>
</dbReference>
<dbReference type="KEGG" id="sdd:D9753_11495"/>
<evidence type="ECO:0000313" key="3">
    <source>
        <dbReference type="EMBL" id="AYN39436.1"/>
    </source>
</evidence>
<keyword evidence="4" id="KW-1185">Reference proteome</keyword>
<accession>A0A3G2JAV6</accession>
<dbReference type="RefSeq" id="WP_121786927.1">
    <property type="nucleotide sequence ID" value="NZ_CP033073.1"/>
</dbReference>